<keyword evidence="2" id="KW-1185">Reference proteome</keyword>
<organism evidence="1 2">
    <name type="scientific">Baia soyae</name>
    <dbReference type="NCBI Taxonomy" id="1544746"/>
    <lineage>
        <taxon>Bacteria</taxon>
        <taxon>Bacillati</taxon>
        <taxon>Bacillota</taxon>
        <taxon>Bacilli</taxon>
        <taxon>Bacillales</taxon>
        <taxon>Thermoactinomycetaceae</taxon>
        <taxon>Baia</taxon>
    </lineage>
</organism>
<name>A0A4R2SDN2_9BACL</name>
<dbReference type="EMBL" id="SLXV01000012">
    <property type="protein sequence ID" value="TCP69185.1"/>
    <property type="molecule type" value="Genomic_DNA"/>
</dbReference>
<protein>
    <submittedName>
        <fullName evidence="1">Uncharacterized protein</fullName>
    </submittedName>
</protein>
<reference evidence="1 2" key="1">
    <citation type="submission" date="2019-03" db="EMBL/GenBank/DDBJ databases">
        <title>Genomic Encyclopedia of Type Strains, Phase IV (KMG-IV): sequencing the most valuable type-strain genomes for metagenomic binning, comparative biology and taxonomic classification.</title>
        <authorList>
            <person name="Goeker M."/>
        </authorList>
    </citation>
    <scope>NUCLEOTIDE SEQUENCE [LARGE SCALE GENOMIC DNA]</scope>
    <source>
        <strain evidence="1 2">DSM 46831</strain>
    </source>
</reference>
<evidence type="ECO:0000313" key="1">
    <source>
        <dbReference type="EMBL" id="TCP69185.1"/>
    </source>
</evidence>
<evidence type="ECO:0000313" key="2">
    <source>
        <dbReference type="Proteomes" id="UP000294746"/>
    </source>
</evidence>
<sequence length="162" mass="19210">MIKTLYELNPDLFPEFQECKKINGESFDLYSLAGIKLDIEQMLLAGRILFPEFEEVDTMVFEKRIELREQIDHWRENGLPNWQIEALLNHTHMYGAYVQDAVDAGDEHWFELGKLLKMCYEFSLSRLYPNKKFVVDLYEDLDPGDYVLTFYQPEPKTEALEE</sequence>
<comment type="caution">
    <text evidence="1">The sequence shown here is derived from an EMBL/GenBank/DDBJ whole genome shotgun (WGS) entry which is preliminary data.</text>
</comment>
<dbReference type="RefSeq" id="WP_131848507.1">
    <property type="nucleotide sequence ID" value="NZ_SLXV01000012.1"/>
</dbReference>
<dbReference type="AlphaFoldDB" id="A0A4R2SDN2"/>
<accession>A0A4R2SDN2</accession>
<gene>
    <name evidence="1" type="ORF">EDD57_11250</name>
</gene>
<dbReference type="Proteomes" id="UP000294746">
    <property type="component" value="Unassembled WGS sequence"/>
</dbReference>
<proteinExistence type="predicted"/>
<dbReference type="OrthoDB" id="9801597at2"/>